<dbReference type="EMBL" id="QQZY01000001">
    <property type="protein sequence ID" value="RDI76085.1"/>
    <property type="molecule type" value="Genomic_DNA"/>
</dbReference>
<evidence type="ECO:0000313" key="2">
    <source>
        <dbReference type="Proteomes" id="UP000254134"/>
    </source>
</evidence>
<dbReference type="OrthoDB" id="3575876at2"/>
<comment type="caution">
    <text evidence="1">The sequence shown here is derived from an EMBL/GenBank/DDBJ whole genome shotgun (WGS) entry which is preliminary data.</text>
</comment>
<accession>A0A7M2Z1Y8</accession>
<reference evidence="2" key="2">
    <citation type="journal article" date="2019" name="MicrobiologyOpen">
        <title>High-quality draft genome sequence of Gaiella occulta isolated from a 150 meter deep mineral water borehole and comparison with the genome sequences of other deep-branching lineages of the phylum Actinobacteria.</title>
        <authorList>
            <person name="Severino R."/>
            <person name="Froufe H.J.C."/>
            <person name="Barroso C."/>
            <person name="Albuquerque L."/>
            <person name="Lobo-da-Cunha A."/>
            <person name="da Costa M.S."/>
            <person name="Egas C."/>
        </authorList>
    </citation>
    <scope>NUCLEOTIDE SEQUENCE [LARGE SCALE GENOMIC DNA]</scope>
    <source>
        <strain evidence="2">F2-233</strain>
    </source>
</reference>
<gene>
    <name evidence="1" type="ORF">Gocc_0504</name>
</gene>
<proteinExistence type="predicted"/>
<name>A0A7M2Z1Y8_9ACTN</name>
<sequence>MRLARAPASGDDPLAAYLRRRVDAGELPVGEIVEVEGAQYQVLGLDPVGADTRCVYVRELPGRGEIVVEIRSDGP</sequence>
<keyword evidence="2" id="KW-1185">Reference proteome</keyword>
<dbReference type="Proteomes" id="UP000254134">
    <property type="component" value="Unassembled WGS sequence"/>
</dbReference>
<protein>
    <submittedName>
        <fullName evidence="1">Uncharacterized protein</fullName>
    </submittedName>
</protein>
<evidence type="ECO:0000313" key="1">
    <source>
        <dbReference type="EMBL" id="RDI76085.1"/>
    </source>
</evidence>
<organism evidence="1 2">
    <name type="scientific">Gaiella occulta</name>
    <dbReference type="NCBI Taxonomy" id="1002870"/>
    <lineage>
        <taxon>Bacteria</taxon>
        <taxon>Bacillati</taxon>
        <taxon>Actinomycetota</taxon>
        <taxon>Thermoleophilia</taxon>
        <taxon>Gaiellales</taxon>
        <taxon>Gaiellaceae</taxon>
        <taxon>Gaiella</taxon>
    </lineage>
</organism>
<reference evidence="1 2" key="1">
    <citation type="submission" date="2018-07" db="EMBL/GenBank/DDBJ databases">
        <title>High-quality-draft genome sequence of Gaiella occulta.</title>
        <authorList>
            <person name="Severino R."/>
            <person name="Froufe H.J.C."/>
            <person name="Rainey F.A."/>
            <person name="Barroso C."/>
            <person name="Albuquerque L."/>
            <person name="Lobo-Da-Cunha A."/>
            <person name="Da Costa M.S."/>
            <person name="Egas C."/>
        </authorList>
    </citation>
    <scope>NUCLEOTIDE SEQUENCE [LARGE SCALE GENOMIC DNA]</scope>
    <source>
        <strain evidence="1 2">F2-233</strain>
    </source>
</reference>
<dbReference type="AlphaFoldDB" id="A0A7M2Z1Y8"/>
<dbReference type="RefSeq" id="WP_114794937.1">
    <property type="nucleotide sequence ID" value="NZ_QQZY01000001.1"/>
</dbReference>